<comment type="pathway">
    <text evidence="3 17">Aminoacyl-tRNA biosynthesis; selenocysteinyl-tRNA(Sec) biosynthesis; selenocysteinyl-tRNA(Sec) from L-seryl-tRNA(Sec) (archaeal/eukaryal route): step 2/2.</text>
</comment>
<reference evidence="20 21" key="1">
    <citation type="journal article" date="2011" name="Genome Res.">
        <title>Phylogeny-wide analysis of social amoeba genomes highlights ancient origins for complex intercellular communication.</title>
        <authorList>
            <person name="Heidel A.J."/>
            <person name="Lawal H.M."/>
            <person name="Felder M."/>
            <person name="Schilde C."/>
            <person name="Helps N.R."/>
            <person name="Tunggal B."/>
            <person name="Rivero F."/>
            <person name="John U."/>
            <person name="Schleicher M."/>
            <person name="Eichinger L."/>
            <person name="Platzer M."/>
            <person name="Noegel A.A."/>
            <person name="Schaap P."/>
            <person name="Gloeckner G."/>
        </authorList>
    </citation>
    <scope>NUCLEOTIDE SEQUENCE [LARGE SCALE GENOMIC DNA]</scope>
    <source>
        <strain evidence="21">ATCC 26659 / Pp 5 / PN500</strain>
    </source>
</reference>
<dbReference type="GO" id="GO:0098621">
    <property type="term" value="F:O-phosphoseryl-tRNA(Sec) selenium transferase activity"/>
    <property type="evidence" value="ECO:0007669"/>
    <property type="project" value="UniProtKB-EC"/>
</dbReference>
<protein>
    <recommendedName>
        <fullName evidence="6 17">O-phosphoseryl-tRNA(Sec) selenium transferase</fullName>
        <ecNumber evidence="5 17">2.9.1.2</ecNumber>
    </recommendedName>
    <alternativeName>
        <fullName evidence="13 17">Selenocysteine synthase</fullName>
    </alternativeName>
    <alternativeName>
        <fullName evidence="14 17">Selenocysteinyl-tRNA(Sec) synthase</fullName>
    </alternativeName>
    <alternativeName>
        <fullName evidence="15 17">Sep-tRNA:Sec-tRNA synthase</fullName>
    </alternativeName>
</protein>
<dbReference type="InterPro" id="IPR019872">
    <property type="entry name" value="Sec-tRNA_Se_transferase"/>
</dbReference>
<comment type="subcellular location">
    <subcellularLocation>
        <location evidence="17">Cytoplasm</location>
    </subcellularLocation>
</comment>
<dbReference type="STRING" id="670386.D3BK65"/>
<accession>D3BK65</accession>
<dbReference type="PANTHER" id="PTHR12944">
    <property type="entry name" value="SOLUBLE LIVER ANTIGEN/LIVER PANCREAS ANTIGEN"/>
    <property type="match status" value="1"/>
</dbReference>
<evidence type="ECO:0000256" key="10">
    <source>
        <dbReference type="ARBA" id="ARBA00022898"/>
    </source>
</evidence>
<dbReference type="SUPFAM" id="SSF53383">
    <property type="entry name" value="PLP-dependent transferases"/>
    <property type="match status" value="1"/>
</dbReference>
<evidence type="ECO:0000313" key="21">
    <source>
        <dbReference type="Proteomes" id="UP000001396"/>
    </source>
</evidence>
<dbReference type="RefSeq" id="XP_020430420.1">
    <property type="nucleotide sequence ID" value="XM_020579745.1"/>
</dbReference>
<sequence>MNQKNLELSTQAISQYNSLINNLLSHRKLPDVGWDDNVIEWFINEISMMDSNNFIENIGVGEREGRLYSQIVARRHFGLAHGIGRSGDINEQQPKAAGSSLIQKLTNYLVLDALRIAGLEKSIDACLVLPMATGMTIALTLMTMRQTKPKATYVLWPRIDQKSCLKSIVTASLTPIVIENQLIDDVITTNLQTIEETIKSLGAENILCVMSTTSCFAPRIPDNELCKKYDVGHVINNAYGLQCTKITHQISQSVRLGRVDYVVQSTDKNFMVPVGGAIVASPLAENIDRLAKNYPGRASGAPILDLFITLLSMGRAGYRRLLDERKQLLPYFIDEMSKVVKEVGVGRILNTQANTISFGIAIDSNDVSKSVLAKDNISMIGSKLFMRSCSGARVIDVQSGQKKSVGNIDFKNYGSHIDNYPTSYLTVACAIGITKEDIDLFSKRLKKVLMNK</sequence>
<dbReference type="NCBIfam" id="TIGR03531">
    <property type="entry name" value="selenium_SpcS"/>
    <property type="match status" value="1"/>
</dbReference>
<proteinExistence type="inferred from homology"/>
<dbReference type="InterPro" id="IPR015421">
    <property type="entry name" value="PyrdxlP-dep_Trfase_major"/>
</dbReference>
<comment type="cofactor">
    <cofactor evidence="1 17 19">
        <name>pyridoxal 5'-phosphate</name>
        <dbReference type="ChEBI" id="CHEBI:597326"/>
    </cofactor>
</comment>
<keyword evidence="21" id="KW-1185">Reference proteome</keyword>
<dbReference type="EC" id="2.9.1.2" evidence="5 17"/>
<comment type="caution">
    <text evidence="20">The sequence shown here is derived from an EMBL/GenBank/DDBJ whole genome shotgun (WGS) entry which is preliminary data.</text>
</comment>
<evidence type="ECO:0000256" key="13">
    <source>
        <dbReference type="ARBA" id="ARBA00030669"/>
    </source>
</evidence>
<dbReference type="PIRSF" id="PIRSF017689">
    <property type="entry name" value="SepSecS"/>
    <property type="match status" value="1"/>
</dbReference>
<evidence type="ECO:0000256" key="8">
    <source>
        <dbReference type="ARBA" id="ARBA00022679"/>
    </source>
</evidence>
<dbReference type="Proteomes" id="UP000001396">
    <property type="component" value="Unassembled WGS sequence"/>
</dbReference>
<evidence type="ECO:0000256" key="17">
    <source>
        <dbReference type="PIRNR" id="PIRNR017689"/>
    </source>
</evidence>
<feature type="binding site" evidence="18">
    <location>
        <position position="93"/>
    </location>
    <ligand>
        <name>substrate</name>
    </ligand>
</feature>
<dbReference type="EMBL" id="ADBJ01000038">
    <property type="protein sequence ID" value="EFA78295.1"/>
    <property type="molecule type" value="Genomic_DNA"/>
</dbReference>
<dbReference type="Pfam" id="PF05889">
    <property type="entry name" value="SepSecS"/>
    <property type="match status" value="1"/>
</dbReference>
<dbReference type="GO" id="GO:0005737">
    <property type="term" value="C:cytoplasm"/>
    <property type="evidence" value="ECO:0007669"/>
    <property type="project" value="UniProtKB-SubCell"/>
</dbReference>
<feature type="binding site" evidence="18">
    <location>
        <position position="297"/>
    </location>
    <ligand>
        <name>substrate</name>
    </ligand>
</feature>
<evidence type="ECO:0000256" key="18">
    <source>
        <dbReference type="PIRSR" id="PIRSR017689-1"/>
    </source>
</evidence>
<dbReference type="InterPro" id="IPR008829">
    <property type="entry name" value="SepSecS/SepCysS"/>
</dbReference>
<dbReference type="PANTHER" id="PTHR12944:SF2">
    <property type="entry name" value="O-PHOSPHOSERYL-TRNA(SEC) SELENIUM TRANSFERASE"/>
    <property type="match status" value="1"/>
</dbReference>
<evidence type="ECO:0000256" key="16">
    <source>
        <dbReference type="ARBA" id="ARBA00048808"/>
    </source>
</evidence>
<dbReference type="GO" id="GO:0001514">
    <property type="term" value="P:selenocysteine incorporation"/>
    <property type="evidence" value="ECO:0007669"/>
    <property type="project" value="TreeGrafter"/>
</dbReference>
<evidence type="ECO:0000256" key="5">
    <source>
        <dbReference type="ARBA" id="ARBA00012464"/>
    </source>
</evidence>
<name>D3BK65_HETP5</name>
<feature type="binding site" evidence="18">
    <location>
        <position position="85"/>
    </location>
    <ligand>
        <name>substrate</name>
    </ligand>
</feature>
<keyword evidence="11 17" id="KW-0648">Protein biosynthesis</keyword>
<evidence type="ECO:0000256" key="19">
    <source>
        <dbReference type="PIRSR" id="PIRSR017689-50"/>
    </source>
</evidence>
<evidence type="ECO:0000313" key="20">
    <source>
        <dbReference type="EMBL" id="EFA78295.1"/>
    </source>
</evidence>
<evidence type="ECO:0000256" key="4">
    <source>
        <dbReference type="ARBA" id="ARBA00007037"/>
    </source>
</evidence>
<dbReference type="UniPathway" id="UPA00906">
    <property type="reaction ID" value="UER00898"/>
</dbReference>
<dbReference type="AlphaFoldDB" id="D3BK65"/>
<gene>
    <name evidence="20" type="primary">sepsecs</name>
    <name evidence="20" type="ORF">PPL_08946</name>
</gene>
<keyword evidence="9 17" id="KW-0694">RNA-binding</keyword>
<dbReference type="Gene3D" id="3.40.640.10">
    <property type="entry name" value="Type I PLP-dependent aspartate aminotransferase-like (Major domain)"/>
    <property type="match status" value="1"/>
</dbReference>
<comment type="function">
    <text evidence="2 17">Converts O-phosphoseryl-tRNA(Sec) to selenocysteinyl-tRNA(Sec) required for selenoprotein biosynthesis.</text>
</comment>
<dbReference type="GO" id="GO:0001717">
    <property type="term" value="P:conversion of seryl-tRNAsec to selenocys-tRNAsec"/>
    <property type="evidence" value="ECO:0007669"/>
    <property type="project" value="UniProtKB-UniRule"/>
</dbReference>
<evidence type="ECO:0000256" key="15">
    <source>
        <dbReference type="ARBA" id="ARBA00032693"/>
    </source>
</evidence>
<keyword evidence="17" id="KW-0963">Cytoplasm</keyword>
<keyword evidence="8 17" id="KW-0808">Transferase</keyword>
<evidence type="ECO:0000256" key="14">
    <source>
        <dbReference type="ARBA" id="ARBA00032048"/>
    </source>
</evidence>
<feature type="binding site" evidence="18">
    <location>
        <position position="86"/>
    </location>
    <ligand>
        <name>substrate</name>
    </ligand>
</feature>
<keyword evidence="10 17" id="KW-0663">Pyridoxal phosphate</keyword>
<feature type="binding site" evidence="18">
    <location>
        <position position="63"/>
    </location>
    <ligand>
        <name>pyridoxal 5'-phosphate</name>
        <dbReference type="ChEBI" id="CHEBI:597326"/>
    </ligand>
</feature>
<organism evidence="20 21">
    <name type="scientific">Heterostelium pallidum (strain ATCC 26659 / Pp 5 / PN500)</name>
    <name type="common">Cellular slime mold</name>
    <name type="synonym">Polysphondylium pallidum</name>
    <dbReference type="NCBI Taxonomy" id="670386"/>
    <lineage>
        <taxon>Eukaryota</taxon>
        <taxon>Amoebozoa</taxon>
        <taxon>Evosea</taxon>
        <taxon>Eumycetozoa</taxon>
        <taxon>Dictyostelia</taxon>
        <taxon>Acytosteliales</taxon>
        <taxon>Acytosteliaceae</taxon>
        <taxon>Heterostelium</taxon>
    </lineage>
</organism>
<keyword evidence="7 17" id="KW-0820">tRNA-binding</keyword>
<evidence type="ECO:0000256" key="11">
    <source>
        <dbReference type="ARBA" id="ARBA00022917"/>
    </source>
</evidence>
<dbReference type="OMA" id="MSHANDY"/>
<comment type="catalytic activity">
    <reaction evidence="16 17">
        <text>O-phospho-L-seryl-tRNA(Sec) + selenophosphate + H2O = L-selenocysteinyl-tRNA(Sec) + 2 phosphate</text>
        <dbReference type="Rhea" id="RHEA:25041"/>
        <dbReference type="Rhea" id="RHEA-COMP:9743"/>
        <dbReference type="Rhea" id="RHEA-COMP:9947"/>
        <dbReference type="ChEBI" id="CHEBI:15377"/>
        <dbReference type="ChEBI" id="CHEBI:16144"/>
        <dbReference type="ChEBI" id="CHEBI:43474"/>
        <dbReference type="ChEBI" id="CHEBI:78551"/>
        <dbReference type="ChEBI" id="CHEBI:78573"/>
        <dbReference type="EC" id="2.9.1.2"/>
    </reaction>
</comment>
<evidence type="ECO:0000256" key="2">
    <source>
        <dbReference type="ARBA" id="ARBA00002552"/>
    </source>
</evidence>
<evidence type="ECO:0000256" key="1">
    <source>
        <dbReference type="ARBA" id="ARBA00001933"/>
    </source>
</evidence>
<dbReference type="InterPro" id="IPR015424">
    <property type="entry name" value="PyrdxlP-dep_Trfase"/>
</dbReference>
<dbReference type="FunCoup" id="D3BK65">
    <property type="interactions" value="80"/>
</dbReference>
<evidence type="ECO:0000256" key="6">
    <source>
        <dbReference type="ARBA" id="ARBA00021963"/>
    </source>
</evidence>
<dbReference type="InParanoid" id="D3BK65"/>
<comment type="similarity">
    <text evidence="4 17">Belongs to the SepSecS family.</text>
</comment>
<feature type="binding site" evidence="18">
    <location>
        <position position="387"/>
    </location>
    <ligand>
        <name>tRNA</name>
        <dbReference type="ChEBI" id="CHEBI:17843"/>
    </ligand>
</feature>
<feature type="site" description="May act as a substrate filter by repelling compounds with a negatively charged alpha-carboxylate" evidence="19">
    <location>
        <position position="62"/>
    </location>
</feature>
<evidence type="ECO:0000256" key="12">
    <source>
        <dbReference type="ARBA" id="ARBA00023266"/>
    </source>
</evidence>
<evidence type="ECO:0000256" key="7">
    <source>
        <dbReference type="ARBA" id="ARBA00022555"/>
    </source>
</evidence>
<feature type="binding site" evidence="18">
    <location>
        <position position="255"/>
    </location>
    <ligand>
        <name>tRNA</name>
        <dbReference type="ChEBI" id="CHEBI:17843"/>
    </ligand>
</feature>
<evidence type="ECO:0000256" key="3">
    <source>
        <dbReference type="ARBA" id="ARBA00004822"/>
    </source>
</evidence>
<keyword evidence="12 17" id="KW-0711">Selenium</keyword>
<evidence type="ECO:0000256" key="9">
    <source>
        <dbReference type="ARBA" id="ARBA00022884"/>
    </source>
</evidence>
<dbReference type="GO" id="GO:0000049">
    <property type="term" value="F:tRNA binding"/>
    <property type="evidence" value="ECO:0007669"/>
    <property type="project" value="UniProtKB-UniRule"/>
</dbReference>
<dbReference type="GeneID" id="31364422"/>
<feature type="modified residue" description="N6-(pyridoxal phosphate)lysine" evidence="19">
    <location>
        <position position="268"/>
    </location>
</feature>